<dbReference type="Proteomes" id="UP001371305">
    <property type="component" value="Unassembled WGS sequence"/>
</dbReference>
<dbReference type="RefSeq" id="WP_341407274.1">
    <property type="nucleotide sequence ID" value="NZ_JBBUKT010000012.1"/>
</dbReference>
<feature type="chain" id="PRO_5046317021" evidence="1">
    <location>
        <begin position="22"/>
        <end position="309"/>
    </location>
</feature>
<dbReference type="EMBL" id="JBBUKT010000012">
    <property type="protein sequence ID" value="MEK7953507.1"/>
    <property type="molecule type" value="Genomic_DNA"/>
</dbReference>
<evidence type="ECO:0000313" key="2">
    <source>
        <dbReference type="EMBL" id="MEK7953507.1"/>
    </source>
</evidence>
<protein>
    <submittedName>
        <fullName evidence="2">Uncharacterized protein</fullName>
    </submittedName>
</protein>
<evidence type="ECO:0000256" key="1">
    <source>
        <dbReference type="SAM" id="SignalP"/>
    </source>
</evidence>
<keyword evidence="3" id="KW-1185">Reference proteome</keyword>
<accession>A0ABU9B2N8</accession>
<keyword evidence="1" id="KW-0732">Signal</keyword>
<proteinExistence type="predicted"/>
<evidence type="ECO:0000313" key="3">
    <source>
        <dbReference type="Proteomes" id="UP001371305"/>
    </source>
</evidence>
<organism evidence="2 3">
    <name type="scientific">Luteolibacter soli</name>
    <dbReference type="NCBI Taxonomy" id="3135280"/>
    <lineage>
        <taxon>Bacteria</taxon>
        <taxon>Pseudomonadati</taxon>
        <taxon>Verrucomicrobiota</taxon>
        <taxon>Verrucomicrobiia</taxon>
        <taxon>Verrucomicrobiales</taxon>
        <taxon>Verrucomicrobiaceae</taxon>
        <taxon>Luteolibacter</taxon>
    </lineage>
</organism>
<feature type="signal peptide" evidence="1">
    <location>
        <begin position="1"/>
        <end position="21"/>
    </location>
</feature>
<comment type="caution">
    <text evidence="2">The sequence shown here is derived from an EMBL/GenBank/DDBJ whole genome shotgun (WGS) entry which is preliminary data.</text>
</comment>
<name>A0ABU9B2N8_9BACT</name>
<gene>
    <name evidence="2" type="ORF">WKV53_23535</name>
</gene>
<reference evidence="2 3" key="1">
    <citation type="submission" date="2024-04" db="EMBL/GenBank/DDBJ databases">
        <title>Luteolibacter sp. isolated from soil.</title>
        <authorList>
            <person name="An J."/>
        </authorList>
    </citation>
    <scope>NUCLEOTIDE SEQUENCE [LARGE SCALE GENOMIC DNA]</scope>
    <source>
        <strain evidence="2 3">Y139</strain>
    </source>
</reference>
<sequence length="309" mass="30874">MKPIIPTALFGALLALGVANAATTTPVGYYSFDGKAGGNLFVPGFVNAPAFAGALTAASGTTLTVAANSLTANAYNQGAVYKKFYAEITSGPNAGVVLDIVSNTTNVITLASSVASLGLSGTETITVRPHVTLKSSLASAEASLGAFSDSATFYANGTFQTYYYGGDGGTGWSSDFATDDGGARPVAPGTGFVLGLGSNVGLTITGEVKAPDTVVQLVSGVVNIVGPVNPLVGDAVNLSNTGFGSLAAFSDSITVYQPGPLSVFVTYYPLGDGTVSSDFATPTTDTIKYTTGAVVIPSGPTALKIDSGL</sequence>